<keyword evidence="3" id="KW-1185">Reference proteome</keyword>
<dbReference type="InterPro" id="IPR029063">
    <property type="entry name" value="SAM-dependent_MTases_sf"/>
</dbReference>
<evidence type="ECO:0000313" key="1">
    <source>
        <dbReference type="EMBL" id="AMJ41253.1"/>
    </source>
</evidence>
<evidence type="ECO:0000313" key="3">
    <source>
        <dbReference type="Proteomes" id="UP000068026"/>
    </source>
</evidence>
<dbReference type="Proteomes" id="UP000068026">
    <property type="component" value="Chromosome"/>
</dbReference>
<dbReference type="AlphaFoldDB" id="A0A0X1U8K0"/>
<evidence type="ECO:0000313" key="4">
    <source>
        <dbReference type="Proteomes" id="UP000184204"/>
    </source>
</evidence>
<evidence type="ECO:0008006" key="5">
    <source>
        <dbReference type="Google" id="ProtNLM"/>
    </source>
</evidence>
<evidence type="ECO:0000313" key="2">
    <source>
        <dbReference type="EMBL" id="SHF05946.1"/>
    </source>
</evidence>
<reference evidence="1 3" key="1">
    <citation type="journal article" date="2016" name="Genome Announc.">
        <title>Complete Genome Sequence of the Amino Acid-Fermenting Clostridium propionicum X2 (DSM 1682).</title>
        <authorList>
            <person name="Poehlein A."/>
            <person name="Schlien K."/>
            <person name="Chowdhury N.P."/>
            <person name="Gottschalk G."/>
            <person name="Buckel W."/>
            <person name="Daniel R."/>
        </authorList>
    </citation>
    <scope>NUCLEOTIDE SEQUENCE [LARGE SCALE GENOMIC DNA]</scope>
    <source>
        <strain evidence="1 3">X2</strain>
    </source>
</reference>
<dbReference type="EMBL" id="CP014223">
    <property type="protein sequence ID" value="AMJ41253.1"/>
    <property type="molecule type" value="Genomic_DNA"/>
</dbReference>
<organism evidence="2 4">
    <name type="scientific">Anaerotignum propionicum DSM 1682</name>
    <dbReference type="NCBI Taxonomy" id="991789"/>
    <lineage>
        <taxon>Bacteria</taxon>
        <taxon>Bacillati</taxon>
        <taxon>Bacillota</taxon>
        <taxon>Clostridia</taxon>
        <taxon>Lachnospirales</taxon>
        <taxon>Anaerotignaceae</taxon>
        <taxon>Anaerotignum</taxon>
    </lineage>
</organism>
<accession>A0A0X1U8K0</accession>
<name>A0A0X1U8K0_ANAPI</name>
<sequence>MIDIIRYIGKDLWRTIENLKDVINNMNSYKHELCRITKIFLDSEDKYDELFHAADAYYNLLLKASGLEPEKSSNREAIYLPTGKAIGSVWAALCIKEFMRTKRFVAGIYKAVKTAQERFPDTRLHVLYAGTGPFASLILPLTTAFSSSEICFTLLEINPNSIESLMEIIKTFEIDDYVKEIVCCDATEYKSEARFPIHIIISETMLNALRREPQVAITLNLAPQLVDQGIFIPENIKVEAGLLNNKRFQERLNGINLSVEDHYFMIKKIFQLDKDTYKLNTEYKQKNNNCYIFPKERIELPLDISNDYNQLCLFTTIQVFGDEYLTHWQCSLTLPHKILNLLQQEKRVAQIDFEYIISNNPGFKHTVY</sequence>
<reference evidence="4" key="3">
    <citation type="submission" date="2016-11" db="EMBL/GenBank/DDBJ databases">
        <authorList>
            <person name="Jaros S."/>
            <person name="Januszkiewicz K."/>
            <person name="Wedrychowicz H."/>
        </authorList>
    </citation>
    <scope>NUCLEOTIDE SEQUENCE [LARGE SCALE GENOMIC DNA]</scope>
    <source>
        <strain evidence="4">DSM 1682</strain>
    </source>
</reference>
<dbReference type="EMBL" id="FQUA01000015">
    <property type="protein sequence ID" value="SHF05946.1"/>
    <property type="molecule type" value="Genomic_DNA"/>
</dbReference>
<protein>
    <recommendedName>
        <fullName evidence="5">PRMT5 arginine-N-methyltransferase domain-containing protein</fullName>
    </recommendedName>
</protein>
<gene>
    <name evidence="1" type="ORF">CPRO_16630</name>
    <name evidence="2" type="ORF">SAMN02745151_02642</name>
</gene>
<dbReference type="KEGG" id="cpro:CPRO_16630"/>
<dbReference type="Proteomes" id="UP000184204">
    <property type="component" value="Unassembled WGS sequence"/>
</dbReference>
<reference evidence="3" key="2">
    <citation type="submission" date="2016-01" db="EMBL/GenBank/DDBJ databases">
        <authorList>
            <person name="Poehlein A."/>
            <person name="Schlien K."/>
            <person name="Gottschalk G."/>
            <person name="Buckel W."/>
            <person name="Daniel R."/>
        </authorList>
    </citation>
    <scope>NUCLEOTIDE SEQUENCE [LARGE SCALE GENOMIC DNA]</scope>
    <source>
        <strain evidence="3">X2</strain>
    </source>
</reference>
<dbReference type="SUPFAM" id="SSF53335">
    <property type="entry name" value="S-adenosyl-L-methionine-dependent methyltransferases"/>
    <property type="match status" value="1"/>
</dbReference>
<proteinExistence type="predicted"/>
<dbReference type="Gene3D" id="3.40.50.150">
    <property type="entry name" value="Vaccinia Virus protein VP39"/>
    <property type="match status" value="1"/>
</dbReference>
<reference evidence="2" key="4">
    <citation type="submission" date="2016-11" db="EMBL/GenBank/DDBJ databases">
        <authorList>
            <person name="Varghese N."/>
            <person name="Submissions S."/>
        </authorList>
    </citation>
    <scope>NUCLEOTIDE SEQUENCE</scope>
    <source>
        <strain evidence="2">DSM 1682</strain>
    </source>
</reference>